<dbReference type="Pfam" id="PF04542">
    <property type="entry name" value="Sigma70_r2"/>
    <property type="match status" value="1"/>
</dbReference>
<dbReference type="PANTHER" id="PTHR43133:SF62">
    <property type="entry name" value="RNA POLYMERASE SIGMA FACTOR SIGZ"/>
    <property type="match status" value="1"/>
</dbReference>
<dbReference type="InterPro" id="IPR039425">
    <property type="entry name" value="RNA_pol_sigma-70-like"/>
</dbReference>
<feature type="domain" description="RNA polymerase sigma-70 region 4" evidence="7">
    <location>
        <begin position="127"/>
        <end position="176"/>
    </location>
</feature>
<accession>A0A1M5HZ37</accession>
<dbReference type="InterPro" id="IPR014284">
    <property type="entry name" value="RNA_pol_sigma-70_dom"/>
</dbReference>
<evidence type="ECO:0000256" key="3">
    <source>
        <dbReference type="ARBA" id="ARBA00023082"/>
    </source>
</evidence>
<dbReference type="OrthoDB" id="9784272at2"/>
<dbReference type="GO" id="GO:0016987">
    <property type="term" value="F:sigma factor activity"/>
    <property type="evidence" value="ECO:0007669"/>
    <property type="project" value="UniProtKB-KW"/>
</dbReference>
<dbReference type="Proteomes" id="UP000183988">
    <property type="component" value="Unassembled WGS sequence"/>
</dbReference>
<keyword evidence="4" id="KW-0238">DNA-binding</keyword>
<gene>
    <name evidence="8" type="ORF">SAMN05216225_102042</name>
</gene>
<dbReference type="AlphaFoldDB" id="A0A1M5HZ37"/>
<dbReference type="STRING" id="930117.SAMN05216225_102042"/>
<dbReference type="InterPro" id="IPR007627">
    <property type="entry name" value="RNA_pol_sigma70_r2"/>
</dbReference>
<dbReference type="SUPFAM" id="SSF88659">
    <property type="entry name" value="Sigma3 and sigma4 domains of RNA polymerase sigma factors"/>
    <property type="match status" value="1"/>
</dbReference>
<organism evidence="8 9">
    <name type="scientific">Ornithinibacillus halophilus</name>
    <dbReference type="NCBI Taxonomy" id="930117"/>
    <lineage>
        <taxon>Bacteria</taxon>
        <taxon>Bacillati</taxon>
        <taxon>Bacillota</taxon>
        <taxon>Bacilli</taxon>
        <taxon>Bacillales</taxon>
        <taxon>Bacillaceae</taxon>
        <taxon>Ornithinibacillus</taxon>
    </lineage>
</organism>
<dbReference type="GO" id="GO:0006352">
    <property type="term" value="P:DNA-templated transcription initiation"/>
    <property type="evidence" value="ECO:0007669"/>
    <property type="project" value="InterPro"/>
</dbReference>
<dbReference type="EMBL" id="FQVW01000020">
    <property type="protein sequence ID" value="SHG21132.1"/>
    <property type="molecule type" value="Genomic_DNA"/>
</dbReference>
<keyword evidence="3" id="KW-0731">Sigma factor</keyword>
<keyword evidence="5" id="KW-0804">Transcription</keyword>
<keyword evidence="9" id="KW-1185">Reference proteome</keyword>
<reference evidence="8 9" key="1">
    <citation type="submission" date="2016-11" db="EMBL/GenBank/DDBJ databases">
        <authorList>
            <person name="Jaros S."/>
            <person name="Januszkiewicz K."/>
            <person name="Wedrychowicz H."/>
        </authorList>
    </citation>
    <scope>NUCLEOTIDE SEQUENCE [LARGE SCALE GENOMIC DNA]</scope>
    <source>
        <strain evidence="8 9">IBRC-M 10683</strain>
    </source>
</reference>
<dbReference type="GO" id="GO:0003677">
    <property type="term" value="F:DNA binding"/>
    <property type="evidence" value="ECO:0007669"/>
    <property type="project" value="UniProtKB-KW"/>
</dbReference>
<dbReference type="InterPro" id="IPR013324">
    <property type="entry name" value="RNA_pol_sigma_r3/r4-like"/>
</dbReference>
<sequence length="189" mass="22214">MDDKQSRDIELLKLIGKKSQAAFNQFYQDHISFILTIAIQVLGDRTEAEDVCHDIFIEIYEKPHQYKQSKGSIKAWLAVKTRSRCIDRLRKKRPILVQKLEKLDSEEAVKTEIHVLNQIENKLLLNALDQLPEKQRDIIYAVYFEGKTQRELAEDFNKPLGTIKSSIRYGLNNLRKQKTLLQWAKMDRE</sequence>
<feature type="domain" description="RNA polymerase sigma-70 region 2" evidence="6">
    <location>
        <begin position="26"/>
        <end position="93"/>
    </location>
</feature>
<dbReference type="Gene3D" id="1.10.1740.10">
    <property type="match status" value="1"/>
</dbReference>
<proteinExistence type="inferred from homology"/>
<dbReference type="InterPro" id="IPR007630">
    <property type="entry name" value="RNA_pol_sigma70_r4"/>
</dbReference>
<evidence type="ECO:0000256" key="5">
    <source>
        <dbReference type="ARBA" id="ARBA00023163"/>
    </source>
</evidence>
<evidence type="ECO:0000256" key="1">
    <source>
        <dbReference type="ARBA" id="ARBA00010641"/>
    </source>
</evidence>
<name>A0A1M5HZ37_9BACI</name>
<protein>
    <submittedName>
        <fullName evidence="8">RNA polymerase sigma-70 factor, ECF subfamily</fullName>
    </submittedName>
</protein>
<dbReference type="NCBIfam" id="TIGR02937">
    <property type="entry name" value="sigma70-ECF"/>
    <property type="match status" value="1"/>
</dbReference>
<dbReference type="PANTHER" id="PTHR43133">
    <property type="entry name" value="RNA POLYMERASE ECF-TYPE SIGMA FACTO"/>
    <property type="match status" value="1"/>
</dbReference>
<dbReference type="RefSeq" id="WP_072890413.1">
    <property type="nucleotide sequence ID" value="NZ_FQVW01000020.1"/>
</dbReference>
<dbReference type="CDD" id="cd06171">
    <property type="entry name" value="Sigma70_r4"/>
    <property type="match status" value="1"/>
</dbReference>
<evidence type="ECO:0000259" key="6">
    <source>
        <dbReference type="Pfam" id="PF04542"/>
    </source>
</evidence>
<dbReference type="Gene3D" id="1.10.10.10">
    <property type="entry name" value="Winged helix-like DNA-binding domain superfamily/Winged helix DNA-binding domain"/>
    <property type="match status" value="1"/>
</dbReference>
<comment type="similarity">
    <text evidence="1">Belongs to the sigma-70 factor family. ECF subfamily.</text>
</comment>
<dbReference type="InterPro" id="IPR013325">
    <property type="entry name" value="RNA_pol_sigma_r2"/>
</dbReference>
<keyword evidence="2" id="KW-0805">Transcription regulation</keyword>
<evidence type="ECO:0000256" key="2">
    <source>
        <dbReference type="ARBA" id="ARBA00023015"/>
    </source>
</evidence>
<dbReference type="SUPFAM" id="SSF88946">
    <property type="entry name" value="Sigma2 domain of RNA polymerase sigma factors"/>
    <property type="match status" value="1"/>
</dbReference>
<dbReference type="InterPro" id="IPR036388">
    <property type="entry name" value="WH-like_DNA-bd_sf"/>
</dbReference>
<evidence type="ECO:0000259" key="7">
    <source>
        <dbReference type="Pfam" id="PF04545"/>
    </source>
</evidence>
<dbReference type="Pfam" id="PF04545">
    <property type="entry name" value="Sigma70_r4"/>
    <property type="match status" value="1"/>
</dbReference>
<evidence type="ECO:0000256" key="4">
    <source>
        <dbReference type="ARBA" id="ARBA00023125"/>
    </source>
</evidence>
<evidence type="ECO:0000313" key="9">
    <source>
        <dbReference type="Proteomes" id="UP000183988"/>
    </source>
</evidence>
<evidence type="ECO:0000313" key="8">
    <source>
        <dbReference type="EMBL" id="SHG21132.1"/>
    </source>
</evidence>